<dbReference type="GO" id="GO:0031419">
    <property type="term" value="F:cobalamin binding"/>
    <property type="evidence" value="ECO:0007669"/>
    <property type="project" value="UniProtKB-KW"/>
</dbReference>
<dbReference type="InterPro" id="IPR036724">
    <property type="entry name" value="Cobalamin-bd_sf"/>
</dbReference>
<dbReference type="FunFam" id="3.20.20.20:FF:000002">
    <property type="entry name" value="Methionine synthase"/>
    <property type="match status" value="1"/>
</dbReference>
<evidence type="ECO:0000256" key="1">
    <source>
        <dbReference type="ARBA" id="ARBA00010398"/>
    </source>
</evidence>
<evidence type="ECO:0000313" key="18">
    <source>
        <dbReference type="Proteomes" id="UP000509458"/>
    </source>
</evidence>
<feature type="binding site" description="axial binding residue" evidence="10">
    <location>
        <position position="410"/>
    </location>
    <ligand>
        <name>methylcob(III)alamin</name>
        <dbReference type="ChEBI" id="CHEBI:28115"/>
    </ligand>
    <ligandPart>
        <name>Co</name>
        <dbReference type="ChEBI" id="CHEBI:27638"/>
    </ligandPart>
</feature>
<dbReference type="InterPro" id="IPR003759">
    <property type="entry name" value="Cbl-bd_cap"/>
</dbReference>
<feature type="binding site" evidence="11">
    <location>
        <position position="344"/>
    </location>
    <ligand>
        <name>methylcob(III)alamin</name>
        <dbReference type="ChEBI" id="CHEBI:28115"/>
    </ligand>
</feature>
<keyword evidence="4 12" id="KW-0808">Transferase</keyword>
<keyword evidence="2 12" id="KW-0489">Methyltransferase</keyword>
<evidence type="ECO:0000256" key="12">
    <source>
        <dbReference type="PROSITE-ProRule" id="PRU00346"/>
    </source>
</evidence>
<dbReference type="InterPro" id="IPR033706">
    <property type="entry name" value="Met_synthase_B12-bd"/>
</dbReference>
<feature type="binding site" evidence="11">
    <location>
        <position position="459"/>
    </location>
    <ligand>
        <name>methylcob(III)alamin</name>
        <dbReference type="ChEBI" id="CHEBI:28115"/>
    </ligand>
</feature>
<evidence type="ECO:0000259" key="13">
    <source>
        <dbReference type="PROSITE" id="PS50972"/>
    </source>
</evidence>
<keyword evidence="6 10" id="KW-0479">Metal-binding</keyword>
<evidence type="ECO:0000259" key="15">
    <source>
        <dbReference type="PROSITE" id="PS51332"/>
    </source>
</evidence>
<dbReference type="PROSITE" id="PS50972">
    <property type="entry name" value="PTERIN_BINDING"/>
    <property type="match status" value="1"/>
</dbReference>
<dbReference type="Pfam" id="PF02310">
    <property type="entry name" value="B12-binding"/>
    <property type="match status" value="1"/>
</dbReference>
<dbReference type="SUPFAM" id="SSF52242">
    <property type="entry name" value="Cobalamin (vitamin B12)-binding domain"/>
    <property type="match status" value="1"/>
</dbReference>
<dbReference type="GO" id="GO:0008705">
    <property type="term" value="F:methionine synthase activity"/>
    <property type="evidence" value="ECO:0007669"/>
    <property type="project" value="UniProtKB-UniRule"/>
</dbReference>
<dbReference type="PROSITE" id="PS51337">
    <property type="entry name" value="B12_BINDING_NTER"/>
    <property type="match status" value="1"/>
</dbReference>
<dbReference type="CDD" id="cd02069">
    <property type="entry name" value="methionine_synthase_B12_BD"/>
    <property type="match status" value="1"/>
</dbReference>
<dbReference type="SUPFAM" id="SSF56507">
    <property type="entry name" value="Methionine synthase activation domain-like"/>
    <property type="match status" value="1"/>
</dbReference>
<dbReference type="PROSITE" id="PS51332">
    <property type="entry name" value="B12_BINDING"/>
    <property type="match status" value="1"/>
</dbReference>
<dbReference type="RefSeq" id="WP_179982677.1">
    <property type="nucleotide sequence ID" value="NZ_LR812090.1"/>
</dbReference>
<dbReference type="GO" id="GO:0046653">
    <property type="term" value="P:tetrahydrofolate metabolic process"/>
    <property type="evidence" value="ECO:0007669"/>
    <property type="project" value="TreeGrafter"/>
</dbReference>
<dbReference type="InterPro" id="IPR036594">
    <property type="entry name" value="Meth_synthase_dom"/>
</dbReference>
<evidence type="ECO:0000256" key="3">
    <source>
        <dbReference type="ARBA" id="ARBA00022628"/>
    </source>
</evidence>
<keyword evidence="3 10" id="KW-0846">Cobalamin</keyword>
<keyword evidence="7" id="KW-0677">Repeat</keyword>
<dbReference type="Proteomes" id="UP000509458">
    <property type="component" value="Chromosome"/>
</dbReference>
<organism evidence="17 18">
    <name type="scientific">Alteromonas macleodii</name>
    <name type="common">Pseudoalteromonas macleodii</name>
    <dbReference type="NCBI Taxonomy" id="28108"/>
    <lineage>
        <taxon>Bacteria</taxon>
        <taxon>Pseudomonadati</taxon>
        <taxon>Pseudomonadota</taxon>
        <taxon>Gammaproteobacteria</taxon>
        <taxon>Alteromonadales</taxon>
        <taxon>Alteromonadaceae</taxon>
        <taxon>Alteromonas/Salinimonas group</taxon>
        <taxon>Alteromonas</taxon>
    </lineage>
</organism>
<evidence type="ECO:0000256" key="8">
    <source>
        <dbReference type="ARBA" id="ARBA00023285"/>
    </source>
</evidence>
<dbReference type="SUPFAM" id="SSF47644">
    <property type="entry name" value="Methionine synthase domain"/>
    <property type="match status" value="1"/>
</dbReference>
<evidence type="ECO:0000256" key="4">
    <source>
        <dbReference type="ARBA" id="ARBA00022679"/>
    </source>
</evidence>
<dbReference type="AlphaFoldDB" id="A0A6T9XWJ1"/>
<feature type="domain" description="Pterin-binding" evidence="13">
    <location>
        <begin position="8"/>
        <end position="269"/>
    </location>
</feature>
<dbReference type="Gene3D" id="3.40.50.280">
    <property type="entry name" value="Cobalamin-binding domain"/>
    <property type="match status" value="1"/>
</dbReference>
<evidence type="ECO:0000256" key="11">
    <source>
        <dbReference type="PIRSR" id="PIRSR000381-2"/>
    </source>
</evidence>
<keyword evidence="8" id="KW-0170">Cobalt</keyword>
<comment type="similarity">
    <text evidence="1">Belongs to the vitamin-B12 dependent methionine synthase family.</text>
</comment>
<dbReference type="Pfam" id="PF00809">
    <property type="entry name" value="Pterin_bind"/>
    <property type="match status" value="1"/>
</dbReference>
<dbReference type="InterPro" id="IPR004223">
    <property type="entry name" value="VitB12-dep_Met_synth_activ_dom"/>
</dbReference>
<feature type="domain" description="AdoMet activation" evidence="14">
    <location>
        <begin position="548"/>
        <end position="874"/>
    </location>
</feature>
<dbReference type="PIRSF" id="PIRSF000381">
    <property type="entry name" value="MetH"/>
    <property type="match status" value="1"/>
</dbReference>
<dbReference type="EC" id="2.1.1.13" evidence="9"/>
<evidence type="ECO:0000256" key="7">
    <source>
        <dbReference type="ARBA" id="ARBA00022737"/>
    </source>
</evidence>
<evidence type="ECO:0000256" key="2">
    <source>
        <dbReference type="ARBA" id="ARBA00022603"/>
    </source>
</evidence>
<dbReference type="NCBIfam" id="NF007024">
    <property type="entry name" value="PRK09490.1"/>
    <property type="match status" value="1"/>
</dbReference>
<keyword evidence="5 11" id="KW-0949">S-adenosyl-L-methionine</keyword>
<dbReference type="InterPro" id="IPR011005">
    <property type="entry name" value="Dihydropteroate_synth-like_sf"/>
</dbReference>
<dbReference type="InterPro" id="IPR050554">
    <property type="entry name" value="Met_Synthase/Corrinoid"/>
</dbReference>
<evidence type="ECO:0000256" key="9">
    <source>
        <dbReference type="NCBIfam" id="TIGR02082"/>
    </source>
</evidence>
<dbReference type="PANTHER" id="PTHR45833">
    <property type="entry name" value="METHIONINE SYNTHASE"/>
    <property type="match status" value="1"/>
</dbReference>
<dbReference type="InterPro" id="IPR006158">
    <property type="entry name" value="Cobalamin-bd"/>
</dbReference>
<name>A0A6T9XWJ1_ALTMA</name>
<comment type="cofactor">
    <cofactor evidence="10">
        <name>methylcob(III)alamin</name>
        <dbReference type="ChEBI" id="CHEBI:28115"/>
    </cofactor>
</comment>
<feature type="binding site" evidence="11">
    <location>
        <position position="511"/>
    </location>
    <ligand>
        <name>methylcob(III)alamin</name>
        <dbReference type="ChEBI" id="CHEBI:28115"/>
    </ligand>
</feature>
<evidence type="ECO:0000256" key="6">
    <source>
        <dbReference type="ARBA" id="ARBA00022723"/>
    </source>
</evidence>
<dbReference type="Pfam" id="PF02607">
    <property type="entry name" value="B12-binding_2"/>
    <property type="match status" value="1"/>
</dbReference>
<gene>
    <name evidence="17" type="primary">metH2</name>
    <name evidence="17" type="ORF">ALFOR1_20548</name>
</gene>
<dbReference type="GO" id="GO:0032259">
    <property type="term" value="P:methylation"/>
    <property type="evidence" value="ECO:0007669"/>
    <property type="project" value="UniProtKB-KW"/>
</dbReference>
<dbReference type="NCBIfam" id="TIGR02082">
    <property type="entry name" value="metH"/>
    <property type="match status" value="1"/>
</dbReference>
<dbReference type="InterPro" id="IPR037010">
    <property type="entry name" value="VitB12-dep_Met_synth_activ_sf"/>
</dbReference>
<evidence type="ECO:0000259" key="16">
    <source>
        <dbReference type="PROSITE" id="PS51337"/>
    </source>
</evidence>
<dbReference type="SMART" id="SM01018">
    <property type="entry name" value="B12-binding_2"/>
    <property type="match status" value="1"/>
</dbReference>
<evidence type="ECO:0000259" key="14">
    <source>
        <dbReference type="PROSITE" id="PS50974"/>
    </source>
</evidence>
<dbReference type="InterPro" id="IPR011822">
    <property type="entry name" value="MetH"/>
</dbReference>
<reference evidence="17 18" key="1">
    <citation type="submission" date="2020-06" db="EMBL/GenBank/DDBJ databases">
        <authorList>
            <person name="Duchaud E."/>
        </authorList>
    </citation>
    <scope>NUCLEOTIDE SEQUENCE [LARGE SCALE GENOMIC DNA]</scope>
    <source>
        <strain evidence="17">Alteromonas fortis</strain>
    </source>
</reference>
<dbReference type="Gene3D" id="1.10.288.10">
    <property type="entry name" value="Cobalamin-dependent Methionine Synthase, domain 2"/>
    <property type="match status" value="1"/>
</dbReference>
<dbReference type="Gene3D" id="3.10.196.10">
    <property type="entry name" value="Vitamin B12-dependent methionine synthase, activation domain"/>
    <property type="match status" value="1"/>
</dbReference>
<dbReference type="PANTHER" id="PTHR45833:SF1">
    <property type="entry name" value="METHIONINE SYNTHASE"/>
    <property type="match status" value="1"/>
</dbReference>
<dbReference type="Gene3D" id="1.10.1240.10">
    <property type="entry name" value="Methionine synthase domain"/>
    <property type="match status" value="1"/>
</dbReference>
<sequence length="874" mass="97142">MSAEFSTFINIGERTNVTGSARFKRLILEGDYETALDVARQQVENGAQIIDINMDEAMLDSKQAMITFLNLIASEPDISRVPIMIDSSKWEIIEAGLKCVQGKAIVNSISLKEGEELFLSQAKLIKRYGAATVVMAFDETGQADTQARKVEICQRSYKLLTEEVGFPPEDIIFDPNIFAVATGIEEHDNYAVDFIEATREIRKTCPYSHISGGLSNISFSFRGNNPVREAMHSVFLYHAIRAGMDMAIVNAGQLEVYDEIPAELRDAVEDVILNRRSDATERLLDIAPNYQGDGKAAAKEDLSWREQEVNKRLEHALVKGITDYIIEDTEEARQQAERPLHVIEGPLMDGMNVVGDLFGEGKMFLPQVVKSARVMKKAVAHLQPYIEEEKSDDAKSNGKILLATVKGDVHDIGKNIVGVVLQCNNFEVIDLGVMVPAATILQTAKDENVDMIGLSGLITPSLDEMVHVAKEMERQGLDIPLLIGGATTSKAHTAVKIEQNYHAPVAYVPNASRAVGVCQRLLNKASRDIYAQELAKEYDTVREQHARKKPRSKPVTLEQARENAFKPDFTTLPVKPASLGVTPVTADLATLRNYIDWTPFFLTWSLAGKYPRILEDEVVGEQAQSLFNDANAMLDKIIEENSLQAKGVIGLFPANRVNDDVEIYTDESRNQVQGVAHHLRQQTLKDKFANYCLADFVAEKSSGINDYVGAFAVTGGIGEDELADSYIQAGDDYNGIMVKAVADRLAEAFAEYLHEQVRKHYWGYAANESLSNEELIREKYQGIRPAPGYAACPEHTEKQLIWDLLSAEQHTGMKLTESYAMWPGASVSGWYFAHPDSKYFAVAKIQADQVEDYATRKGWTLEEAEKWLGPNLSD</sequence>
<feature type="domain" description="B12-binding N-terminal" evidence="16">
    <location>
        <begin position="300"/>
        <end position="394"/>
    </location>
</feature>
<feature type="binding site" evidence="11">
    <location>
        <position position="455"/>
    </location>
    <ligand>
        <name>methylcob(III)alamin</name>
        <dbReference type="ChEBI" id="CHEBI:28115"/>
    </ligand>
</feature>
<dbReference type="CDD" id="cd00740">
    <property type="entry name" value="MeTr"/>
    <property type="match status" value="1"/>
</dbReference>
<dbReference type="GO" id="GO:0005829">
    <property type="term" value="C:cytosol"/>
    <property type="evidence" value="ECO:0007669"/>
    <property type="project" value="TreeGrafter"/>
</dbReference>
<dbReference type="Gene3D" id="3.20.20.20">
    <property type="entry name" value="Dihydropteroate synthase-like"/>
    <property type="match status" value="1"/>
</dbReference>
<dbReference type="PROSITE" id="PS50974">
    <property type="entry name" value="ADOMET_ACTIVATION"/>
    <property type="match status" value="1"/>
</dbReference>
<evidence type="ECO:0000313" key="17">
    <source>
        <dbReference type="EMBL" id="CAB9493078.1"/>
    </source>
</evidence>
<feature type="binding site" evidence="11">
    <location>
        <position position="784"/>
    </location>
    <ligand>
        <name>S-adenosyl-L-methionine</name>
        <dbReference type="ChEBI" id="CHEBI:59789"/>
    </ligand>
</feature>
<proteinExistence type="inferred from homology"/>
<dbReference type="InterPro" id="IPR000489">
    <property type="entry name" value="Pterin-binding_dom"/>
</dbReference>
<dbReference type="GO" id="GO:0050667">
    <property type="term" value="P:homocysteine metabolic process"/>
    <property type="evidence" value="ECO:0007669"/>
    <property type="project" value="TreeGrafter"/>
</dbReference>
<protein>
    <recommendedName>
        <fullName evidence="9">Methionine synthase</fullName>
        <ecNumber evidence="9">2.1.1.13</ecNumber>
    </recommendedName>
</protein>
<feature type="binding site" evidence="11">
    <location>
        <begin position="839"/>
        <end position="840"/>
    </location>
    <ligand>
        <name>S-adenosyl-L-methionine</name>
        <dbReference type="ChEBI" id="CHEBI:59789"/>
    </ligand>
</feature>
<evidence type="ECO:0000256" key="5">
    <source>
        <dbReference type="ARBA" id="ARBA00022691"/>
    </source>
</evidence>
<feature type="domain" description="B12-binding" evidence="15">
    <location>
        <begin position="397"/>
        <end position="532"/>
    </location>
</feature>
<feature type="binding site" evidence="11">
    <location>
        <begin position="407"/>
        <end position="411"/>
    </location>
    <ligand>
        <name>methylcob(III)alamin</name>
        <dbReference type="ChEBI" id="CHEBI:28115"/>
    </ligand>
</feature>
<feature type="binding site" evidence="11">
    <location>
        <position position="596"/>
    </location>
    <ligand>
        <name>S-adenosyl-L-methionine</name>
        <dbReference type="ChEBI" id="CHEBI:59789"/>
    </ligand>
</feature>
<accession>A0A6T9XWJ1</accession>
<evidence type="ECO:0000256" key="10">
    <source>
        <dbReference type="PIRSR" id="PIRSR000381-1"/>
    </source>
</evidence>
<dbReference type="GO" id="GO:0008270">
    <property type="term" value="F:zinc ion binding"/>
    <property type="evidence" value="ECO:0007669"/>
    <property type="project" value="InterPro"/>
</dbReference>
<dbReference type="Pfam" id="PF02965">
    <property type="entry name" value="Met_synt_B12"/>
    <property type="match status" value="1"/>
</dbReference>
<dbReference type="FunFam" id="1.10.1240.10:FF:000001">
    <property type="entry name" value="Methionine synthase"/>
    <property type="match status" value="1"/>
</dbReference>
<dbReference type="FunFam" id="3.40.50.280:FF:000001">
    <property type="entry name" value="Methionine synthase"/>
    <property type="match status" value="1"/>
</dbReference>
<dbReference type="SUPFAM" id="SSF51717">
    <property type="entry name" value="Dihydropteroate synthetase-like"/>
    <property type="match status" value="1"/>
</dbReference>
<dbReference type="EMBL" id="LR812090">
    <property type="protein sequence ID" value="CAB9493078.1"/>
    <property type="molecule type" value="Genomic_DNA"/>
</dbReference>